<organism evidence="2 3">
    <name type="scientific">Capnocytophaga canis</name>
    <dbReference type="NCBI Taxonomy" id="1848903"/>
    <lineage>
        <taxon>Bacteria</taxon>
        <taxon>Pseudomonadati</taxon>
        <taxon>Bacteroidota</taxon>
        <taxon>Flavobacteriia</taxon>
        <taxon>Flavobacteriales</taxon>
        <taxon>Flavobacteriaceae</taxon>
        <taxon>Capnocytophaga</taxon>
    </lineage>
</organism>
<evidence type="ECO:0000313" key="3">
    <source>
        <dbReference type="Proteomes" id="UP000265497"/>
    </source>
</evidence>
<dbReference type="Gene3D" id="3.40.50.1820">
    <property type="entry name" value="alpha/beta hydrolase"/>
    <property type="match status" value="1"/>
</dbReference>
<dbReference type="GO" id="GO:0052689">
    <property type="term" value="F:carboxylic ester hydrolase activity"/>
    <property type="evidence" value="ECO:0007669"/>
    <property type="project" value="TreeGrafter"/>
</dbReference>
<proteinExistence type="predicted"/>
<dbReference type="Pfam" id="PF01738">
    <property type="entry name" value="DLH"/>
    <property type="match status" value="1"/>
</dbReference>
<dbReference type="PANTHER" id="PTHR43265">
    <property type="entry name" value="ESTERASE ESTD"/>
    <property type="match status" value="1"/>
</dbReference>
<dbReference type="PANTHER" id="PTHR43265:SF1">
    <property type="entry name" value="ESTERASE ESTD"/>
    <property type="match status" value="1"/>
</dbReference>
<sequence>MNFLLWSDGKVLKFFIFLYRILTIENISKMRFLLVILALMPLRIFGQYDPKVNGYQHKRILTKSDTIHYHIYSKGEIEKKRNIIIFFHGSGANPLFMQSVKQDTIKINENGAINNKIQRFTYLYSSVPFDLDKIPDEYIFVTISKKGVPFFADKESYKPNNIFYENESLDYRVWQGENVINELTKKWIKNPDKIVIIGHSEGSDVVAKLGHKNKKVTHIGYWAGGANTQYYDFTLFIQREVQKGKLTQNQANDSLNNLFTTIRNIEKNPNNTKKQWLENSYRRWAQFAEPPIHNLLKINKPLFVAVAGKDESVPIESSLLIPIEFIRHSKDNLTFKIYPDYNHSFARPPQNENEEWSREFMTVFDDFMKWVNQ</sequence>
<dbReference type="InterPro" id="IPR002925">
    <property type="entry name" value="Dienelactn_hydro"/>
</dbReference>
<reference evidence="2 3" key="1">
    <citation type="submission" date="2017-08" db="EMBL/GenBank/DDBJ databases">
        <title>Capnocytophaga canis 17-158 assembly.</title>
        <authorList>
            <person name="Gulvik C.A."/>
        </authorList>
    </citation>
    <scope>NUCLEOTIDE SEQUENCE [LARGE SCALE GENOMIC DNA]</scope>
    <source>
        <strain evidence="2 3">17-158</strain>
    </source>
</reference>
<dbReference type="AlphaFoldDB" id="A0A3A1YLH7"/>
<accession>A0A3A1YLH7</accession>
<evidence type="ECO:0000313" key="2">
    <source>
        <dbReference type="EMBL" id="RIY38118.1"/>
    </source>
</evidence>
<gene>
    <name evidence="2" type="ORF">CKY20_00800</name>
</gene>
<feature type="domain" description="Dienelactone hydrolase" evidence="1">
    <location>
        <begin position="287"/>
        <end position="355"/>
    </location>
</feature>
<name>A0A3A1YLH7_9FLAO</name>
<evidence type="ECO:0000259" key="1">
    <source>
        <dbReference type="Pfam" id="PF01738"/>
    </source>
</evidence>
<comment type="caution">
    <text evidence="2">The sequence shown here is derived from an EMBL/GenBank/DDBJ whole genome shotgun (WGS) entry which is preliminary data.</text>
</comment>
<dbReference type="EMBL" id="NSDI01000001">
    <property type="protein sequence ID" value="RIY38118.1"/>
    <property type="molecule type" value="Genomic_DNA"/>
</dbReference>
<dbReference type="InterPro" id="IPR053145">
    <property type="entry name" value="AB_hydrolase_Est10"/>
</dbReference>
<protein>
    <submittedName>
        <fullName evidence="2">Carboxymethylenebutenolidase</fullName>
    </submittedName>
</protein>
<dbReference type="Proteomes" id="UP000265497">
    <property type="component" value="Unassembled WGS sequence"/>
</dbReference>
<dbReference type="SUPFAM" id="SSF53474">
    <property type="entry name" value="alpha/beta-Hydrolases"/>
    <property type="match status" value="1"/>
</dbReference>
<dbReference type="InterPro" id="IPR029058">
    <property type="entry name" value="AB_hydrolase_fold"/>
</dbReference>